<dbReference type="Pfam" id="PF25998">
    <property type="entry name" value="U-box_ZFPL1"/>
    <property type="match status" value="1"/>
</dbReference>
<reference evidence="16" key="1">
    <citation type="submission" date="2017-02" db="UniProtKB">
        <authorList>
            <consortium name="WormBaseParasite"/>
        </authorList>
    </citation>
    <scope>IDENTIFICATION</scope>
</reference>
<dbReference type="STRING" id="27835.A0A0N4YVE3"/>
<evidence type="ECO:0000256" key="2">
    <source>
        <dbReference type="ARBA" id="ARBA00005561"/>
    </source>
</evidence>
<comment type="subcellular location">
    <subcellularLocation>
        <location evidence="1 11">Membrane</location>
        <topology evidence="1 11">Single-pass membrane protein</topology>
    </subcellularLocation>
</comment>
<reference evidence="14 15" key="2">
    <citation type="submission" date="2018-11" db="EMBL/GenBank/DDBJ databases">
        <authorList>
            <consortium name="Pathogen Informatics"/>
        </authorList>
    </citation>
    <scope>NUCLEOTIDE SEQUENCE [LARGE SCALE GENOMIC DNA]</scope>
</reference>
<comment type="similarity">
    <text evidence="2 11">Belongs to the ZFPL1 family.</text>
</comment>
<sequence length="319" mass="35735">MGLCKCPRKKVTNLFCFEHRVNVCEHCLVENHHDCVVQSYLQWLTDCDFDTNCSLCEKPLADAETIRLQCLHLLHWSCLDQWARRFPATTAPAGYCCPFCREALFPAPNQTSPMIDELRQKLQQANWARAGLGLPLLPELNAPPLPQNFSHNASANVQTSPFTGLQNGGAYPTQVHEFSANRSGTATPEVALEMDEMSYAGTKEQVTFTSRKKHPGSEADVQPLLSRTTDRDVDSEQNKYKRRPAREWLRGIWKAKYGSTTPDHFVGYKRVLIVLFLVILVLVTVIVVLTRAGIDADDDPLLDPMNNPNIRVAVDGGSI</sequence>
<feature type="region of interest" description="Disordered" evidence="12">
    <location>
        <begin position="207"/>
        <end position="238"/>
    </location>
</feature>
<dbReference type="Proteomes" id="UP000271162">
    <property type="component" value="Unassembled WGS sequence"/>
</dbReference>
<dbReference type="AlphaFoldDB" id="A0A0N4YVE3"/>
<dbReference type="EMBL" id="UYSL01026048">
    <property type="protein sequence ID" value="VDL84957.1"/>
    <property type="molecule type" value="Genomic_DNA"/>
</dbReference>
<dbReference type="GO" id="GO:0005794">
    <property type="term" value="C:Golgi apparatus"/>
    <property type="evidence" value="ECO:0007669"/>
    <property type="project" value="TreeGrafter"/>
</dbReference>
<feature type="domain" description="RING-type" evidence="13">
    <location>
        <begin position="53"/>
        <end position="101"/>
    </location>
</feature>
<dbReference type="SUPFAM" id="SSF57850">
    <property type="entry name" value="RING/U-box"/>
    <property type="match status" value="1"/>
</dbReference>
<evidence type="ECO:0000256" key="12">
    <source>
        <dbReference type="SAM" id="MobiDB-lite"/>
    </source>
</evidence>
<dbReference type="PANTHER" id="PTHR12981">
    <property type="entry name" value="ZINC FINGER PROTEIN-LIKE 1"/>
    <property type="match status" value="1"/>
</dbReference>
<keyword evidence="4 11" id="KW-0812">Transmembrane</keyword>
<dbReference type="InterPro" id="IPR058731">
    <property type="entry name" value="Znf-B_box_ZFPL1-like"/>
</dbReference>
<evidence type="ECO:0000313" key="15">
    <source>
        <dbReference type="Proteomes" id="UP000271162"/>
    </source>
</evidence>
<dbReference type="InterPro" id="IPR013083">
    <property type="entry name" value="Znf_RING/FYVE/PHD"/>
</dbReference>
<dbReference type="Gene3D" id="3.30.40.10">
    <property type="entry name" value="Zinc/RING finger domain, C3HC4 (zinc finger)"/>
    <property type="match status" value="1"/>
</dbReference>
<evidence type="ECO:0000256" key="4">
    <source>
        <dbReference type="ARBA" id="ARBA00022692"/>
    </source>
</evidence>
<dbReference type="SMART" id="SM00184">
    <property type="entry name" value="RING"/>
    <property type="match status" value="1"/>
</dbReference>
<evidence type="ECO:0000256" key="11">
    <source>
        <dbReference type="RuleBase" id="RU369078"/>
    </source>
</evidence>
<dbReference type="InterPro" id="IPR001841">
    <property type="entry name" value="Znf_RING"/>
</dbReference>
<dbReference type="OrthoDB" id="1916590at2759"/>
<name>A0A0N4YVE3_NIPBR</name>
<dbReference type="InterPro" id="IPR058730">
    <property type="entry name" value="U-box_ZFPL1-like"/>
</dbReference>
<keyword evidence="8 11" id="KW-1133">Transmembrane helix</keyword>
<gene>
    <name evidence="14" type="ORF">NBR_LOCUS21216</name>
</gene>
<feature type="transmembrane region" description="Helical" evidence="11">
    <location>
        <begin position="271"/>
        <end position="294"/>
    </location>
</feature>
<dbReference type="GO" id="GO:0008270">
    <property type="term" value="F:zinc ion binding"/>
    <property type="evidence" value="ECO:0007669"/>
    <property type="project" value="UniProtKB-UniRule"/>
</dbReference>
<keyword evidence="9 11" id="KW-0472">Membrane</keyword>
<evidence type="ECO:0000256" key="3">
    <source>
        <dbReference type="ARBA" id="ARBA00013701"/>
    </source>
</evidence>
<feature type="compositionally biased region" description="Basic and acidic residues" evidence="12">
    <location>
        <begin position="228"/>
        <end position="238"/>
    </location>
</feature>
<accession>A0A0N4YVE3</accession>
<keyword evidence="5 11" id="KW-0479">Metal-binding</keyword>
<organism evidence="16">
    <name type="scientific">Nippostrongylus brasiliensis</name>
    <name type="common">Rat hookworm</name>
    <dbReference type="NCBI Taxonomy" id="27835"/>
    <lineage>
        <taxon>Eukaryota</taxon>
        <taxon>Metazoa</taxon>
        <taxon>Ecdysozoa</taxon>
        <taxon>Nematoda</taxon>
        <taxon>Chromadorea</taxon>
        <taxon>Rhabditida</taxon>
        <taxon>Rhabditina</taxon>
        <taxon>Rhabditomorpha</taxon>
        <taxon>Strongyloidea</taxon>
        <taxon>Heligmosomidae</taxon>
        <taxon>Nippostrongylus</taxon>
    </lineage>
</organism>
<dbReference type="WBParaSite" id="NBR_0002121501-mRNA-1">
    <property type="protein sequence ID" value="NBR_0002121501-mRNA-1"/>
    <property type="gene ID" value="NBR_0002121501"/>
</dbReference>
<dbReference type="GO" id="GO:0016020">
    <property type="term" value="C:membrane"/>
    <property type="evidence" value="ECO:0007669"/>
    <property type="project" value="UniProtKB-SubCell"/>
</dbReference>
<evidence type="ECO:0000256" key="9">
    <source>
        <dbReference type="ARBA" id="ARBA00023136"/>
    </source>
</evidence>
<evidence type="ECO:0000313" key="14">
    <source>
        <dbReference type="EMBL" id="VDL84957.1"/>
    </source>
</evidence>
<evidence type="ECO:0000256" key="1">
    <source>
        <dbReference type="ARBA" id="ARBA00004167"/>
    </source>
</evidence>
<keyword evidence="15" id="KW-1185">Reference proteome</keyword>
<protein>
    <recommendedName>
        <fullName evidence="3 11">Zinc finger protein-like 1 homolog</fullName>
    </recommendedName>
</protein>
<evidence type="ECO:0000256" key="7">
    <source>
        <dbReference type="ARBA" id="ARBA00022833"/>
    </source>
</evidence>
<dbReference type="CDD" id="cd16487">
    <property type="entry name" value="mRING-H2-C3DHC3_ZFPL1"/>
    <property type="match status" value="1"/>
</dbReference>
<dbReference type="PROSITE" id="PS50089">
    <property type="entry name" value="ZF_RING_2"/>
    <property type="match status" value="1"/>
</dbReference>
<keyword evidence="6 10" id="KW-0863">Zinc-finger</keyword>
<evidence type="ECO:0000256" key="5">
    <source>
        <dbReference type="ARBA" id="ARBA00022723"/>
    </source>
</evidence>
<evidence type="ECO:0000259" key="13">
    <source>
        <dbReference type="PROSITE" id="PS50089"/>
    </source>
</evidence>
<dbReference type="PANTHER" id="PTHR12981:SF0">
    <property type="entry name" value="ZINC FINGER PROTEIN-LIKE 1"/>
    <property type="match status" value="1"/>
</dbReference>
<dbReference type="InterPro" id="IPR039043">
    <property type="entry name" value="ZFPL1"/>
</dbReference>
<proteinExistence type="inferred from homology"/>
<dbReference type="Pfam" id="PF25993">
    <property type="entry name" value="zf-B_box_ZFPL1"/>
    <property type="match status" value="1"/>
</dbReference>
<evidence type="ECO:0000313" key="16">
    <source>
        <dbReference type="WBParaSite" id="NBR_0002121501-mRNA-1"/>
    </source>
</evidence>
<dbReference type="OMA" id="CEHCMVA"/>
<evidence type="ECO:0000256" key="6">
    <source>
        <dbReference type="ARBA" id="ARBA00022771"/>
    </source>
</evidence>
<evidence type="ECO:0000256" key="10">
    <source>
        <dbReference type="PROSITE-ProRule" id="PRU00175"/>
    </source>
</evidence>
<evidence type="ECO:0000256" key="8">
    <source>
        <dbReference type="ARBA" id="ARBA00022989"/>
    </source>
</evidence>
<keyword evidence="7 11" id="KW-0862">Zinc</keyword>